<evidence type="ECO:0000313" key="3">
    <source>
        <dbReference type="EMBL" id="KAL3105431.1"/>
    </source>
</evidence>
<dbReference type="Pfam" id="PF10551">
    <property type="entry name" value="MULE"/>
    <property type="match status" value="1"/>
</dbReference>
<organism evidence="3 4">
    <name type="scientific">Heterodera trifolii</name>
    <dbReference type="NCBI Taxonomy" id="157864"/>
    <lineage>
        <taxon>Eukaryota</taxon>
        <taxon>Metazoa</taxon>
        <taxon>Ecdysozoa</taxon>
        <taxon>Nematoda</taxon>
        <taxon>Chromadorea</taxon>
        <taxon>Rhabditida</taxon>
        <taxon>Tylenchina</taxon>
        <taxon>Tylenchomorpha</taxon>
        <taxon>Tylenchoidea</taxon>
        <taxon>Heteroderidae</taxon>
        <taxon>Heteroderinae</taxon>
        <taxon>Heterodera</taxon>
    </lineage>
</organism>
<comment type="caution">
    <text evidence="3">The sequence shown here is derived from an EMBL/GenBank/DDBJ whole genome shotgun (WGS) entry which is preliminary data.</text>
</comment>
<feature type="compositionally biased region" description="Basic and acidic residues" evidence="1">
    <location>
        <begin position="1"/>
        <end position="10"/>
    </location>
</feature>
<reference evidence="3 4" key="1">
    <citation type="submission" date="2024-10" db="EMBL/GenBank/DDBJ databases">
        <authorList>
            <person name="Kim D."/>
        </authorList>
    </citation>
    <scope>NUCLEOTIDE SEQUENCE [LARGE SCALE GENOMIC DNA]</scope>
    <source>
        <strain evidence="3">BH-2024</strain>
    </source>
</reference>
<evidence type="ECO:0000313" key="4">
    <source>
        <dbReference type="Proteomes" id="UP001620626"/>
    </source>
</evidence>
<evidence type="ECO:0000259" key="2">
    <source>
        <dbReference type="Pfam" id="PF10551"/>
    </source>
</evidence>
<sequence length="468" mass="53412">MDRNKIEILQKSRKRKFLDNNDNENETTSEHHEPNDENNGRDDDFEEEHATVNFELGKTQKGGVCLWCAVRECHAFVTIIEKSDDGMSGYLGQRDHNHLPEPQKQQAEIRRQKILACVQEEPRIKPTRLLAEVRRSTADETYVAMGSDNALSCMMRRQKKKILGNVDCVDPMAFVIPDKLRIKNGEDIVLYDSRNVRIGEKDVVLVFGSERTLGILSQNSGTWHLDGTFKASPAMWEQCFVIGASVNHRMCIKVWSLLPGKHRRYYEEVLNFLRRRISPVTPRKIICDFEKAEMNAVSAVFPDPNILCCMFHYGQNLYRKMKALKLVQMYGEQSVRGEAVRLSFRRAFNVIVGTAPMEMEQFFLYFARTYIGMTQRQLLDGVNAFGVRQNVLSPPTSFLSFEGASFSFVEPDHTYSRQPVQFGIDSPAPSTLTWPSTVEQNSPLVEYSLGSSAAGRRYHANFGGSNIR</sequence>
<gene>
    <name evidence="3" type="ORF">niasHT_025795</name>
</gene>
<dbReference type="AlphaFoldDB" id="A0ABD2KRD5"/>
<feature type="region of interest" description="Disordered" evidence="1">
    <location>
        <begin position="1"/>
        <end position="44"/>
    </location>
</feature>
<dbReference type="InterPro" id="IPR018289">
    <property type="entry name" value="MULE_transposase_dom"/>
</dbReference>
<accession>A0ABD2KRD5</accession>
<dbReference type="Proteomes" id="UP001620626">
    <property type="component" value="Unassembled WGS sequence"/>
</dbReference>
<protein>
    <recommendedName>
        <fullName evidence="2">MULE transposase domain-containing protein</fullName>
    </recommendedName>
</protein>
<feature type="compositionally biased region" description="Basic and acidic residues" evidence="1">
    <location>
        <begin position="28"/>
        <end position="42"/>
    </location>
</feature>
<keyword evidence="4" id="KW-1185">Reference proteome</keyword>
<dbReference type="EMBL" id="JBICBT010000686">
    <property type="protein sequence ID" value="KAL3105431.1"/>
    <property type="molecule type" value="Genomic_DNA"/>
</dbReference>
<proteinExistence type="predicted"/>
<evidence type="ECO:0000256" key="1">
    <source>
        <dbReference type="SAM" id="MobiDB-lite"/>
    </source>
</evidence>
<feature type="domain" description="MULE transposase" evidence="2">
    <location>
        <begin position="223"/>
        <end position="315"/>
    </location>
</feature>
<name>A0ABD2KRD5_9BILA</name>